<evidence type="ECO:0000256" key="1">
    <source>
        <dbReference type="SAM" id="Coils"/>
    </source>
</evidence>
<feature type="compositionally biased region" description="Polar residues" evidence="2">
    <location>
        <begin position="24"/>
        <end position="40"/>
    </location>
</feature>
<feature type="compositionally biased region" description="Basic and acidic residues" evidence="2">
    <location>
        <begin position="41"/>
        <end position="50"/>
    </location>
</feature>
<comment type="caution">
    <text evidence="3">The sequence shown here is derived from an EMBL/GenBank/DDBJ whole genome shotgun (WGS) entry which is preliminary data.</text>
</comment>
<feature type="coiled-coil region" evidence="1">
    <location>
        <begin position="270"/>
        <end position="318"/>
    </location>
</feature>
<dbReference type="AlphaFoldDB" id="A0AAV9XQC9"/>
<protein>
    <submittedName>
        <fullName evidence="3">Uncharacterized protein</fullName>
    </submittedName>
</protein>
<feature type="region of interest" description="Disordered" evidence="2">
    <location>
        <begin position="131"/>
        <end position="167"/>
    </location>
</feature>
<organism evidence="3 4">
    <name type="scientific">Orbilia ellipsospora</name>
    <dbReference type="NCBI Taxonomy" id="2528407"/>
    <lineage>
        <taxon>Eukaryota</taxon>
        <taxon>Fungi</taxon>
        <taxon>Dikarya</taxon>
        <taxon>Ascomycota</taxon>
        <taxon>Pezizomycotina</taxon>
        <taxon>Orbiliomycetes</taxon>
        <taxon>Orbiliales</taxon>
        <taxon>Orbiliaceae</taxon>
        <taxon>Orbilia</taxon>
    </lineage>
</organism>
<dbReference type="EMBL" id="JAVHJO010000001">
    <property type="protein sequence ID" value="KAK6544213.1"/>
    <property type="molecule type" value="Genomic_DNA"/>
</dbReference>
<feature type="region of interest" description="Disordered" evidence="2">
    <location>
        <begin position="184"/>
        <end position="207"/>
    </location>
</feature>
<keyword evidence="1" id="KW-0175">Coiled coil</keyword>
<sequence>MQMDRKAQRVESIRTRLQNLICKSPSQTRVPPNRLTNGTKTSDEQHGEYVDPKDITNTYRSRAPFPFLFSSDDAKQPKVSIASISQPDHDAMMRLINAGRITATRVNEGSSSSVRAGLTPLDMDRTLVSNANESIGTSPVDFSRQSSISRRDSSMMEDGNKTQFQIPPTLPAFSTILGSESPLPFSQLPPSRLSGPPSSLPRPRSVDSLPPISSYSSAMAIDPPTPILSRSLRWNRIYEDLGRLGSGVAQWGKEIDDLRMRMEDLSKGEEEMIRQSLKELKMELELTKAENSSLKDQVKNLTEENQKVTCERDVLKDLLLERMSQST</sequence>
<evidence type="ECO:0000313" key="4">
    <source>
        <dbReference type="Proteomes" id="UP001365542"/>
    </source>
</evidence>
<proteinExistence type="predicted"/>
<accession>A0AAV9XQC9</accession>
<feature type="region of interest" description="Disordered" evidence="2">
    <location>
        <begin position="24"/>
        <end position="50"/>
    </location>
</feature>
<keyword evidence="4" id="KW-1185">Reference proteome</keyword>
<evidence type="ECO:0000313" key="3">
    <source>
        <dbReference type="EMBL" id="KAK6544213.1"/>
    </source>
</evidence>
<feature type="compositionally biased region" description="Basic and acidic residues" evidence="2">
    <location>
        <begin position="149"/>
        <end position="160"/>
    </location>
</feature>
<evidence type="ECO:0000256" key="2">
    <source>
        <dbReference type="SAM" id="MobiDB-lite"/>
    </source>
</evidence>
<reference evidence="3 4" key="1">
    <citation type="submission" date="2019-10" db="EMBL/GenBank/DDBJ databases">
        <authorList>
            <person name="Palmer J.M."/>
        </authorList>
    </citation>
    <scope>NUCLEOTIDE SEQUENCE [LARGE SCALE GENOMIC DNA]</scope>
    <source>
        <strain evidence="3 4">TWF694</strain>
    </source>
</reference>
<feature type="compositionally biased region" description="Low complexity" evidence="2">
    <location>
        <begin position="186"/>
        <end position="207"/>
    </location>
</feature>
<dbReference type="Proteomes" id="UP001365542">
    <property type="component" value="Unassembled WGS sequence"/>
</dbReference>
<name>A0AAV9XQC9_9PEZI</name>
<gene>
    <name evidence="3" type="ORF">TWF694_000916</name>
</gene>